<feature type="compositionally biased region" description="Polar residues" evidence="11">
    <location>
        <begin position="268"/>
        <end position="278"/>
    </location>
</feature>
<evidence type="ECO:0000256" key="2">
    <source>
        <dbReference type="ARBA" id="ARBA00001947"/>
    </source>
</evidence>
<dbReference type="Pfam" id="PF13691">
    <property type="entry name" value="Lactamase_B_4"/>
    <property type="match status" value="1"/>
</dbReference>
<dbReference type="Pfam" id="PF12706">
    <property type="entry name" value="Lactamase_B_2"/>
    <property type="match status" value="1"/>
</dbReference>
<evidence type="ECO:0000256" key="10">
    <source>
        <dbReference type="ARBA" id="ARBA00022833"/>
    </source>
</evidence>
<dbReference type="GO" id="GO:1990180">
    <property type="term" value="P:mitochondrial tRNA 3'-end processing"/>
    <property type="evidence" value="ECO:0007669"/>
    <property type="project" value="TreeGrafter"/>
</dbReference>
<sequence>MNWSTSVISTISSDTDPVISVTFDSAKYIFNASENTSRAFLQSPCNHWGRARAVFLTDVGTQRSAGLAGLLMTLTDGGLRDLSVVGPPGLTHLLATMRFHVRRKGALLEPVEITPDADLTSDATPTPVFKDSNVSVYAIPVSPDIGSFKHESSPSNTMDCSASITTQPSSSKLKRKRAPSPQHSSKRTLVRTSEEEHSANHSPQVDSLDRVRQLPAFSPSPLEGEMAQEWRRLLIKSMIYGHPSATLTVNDAEDPPSSKKGKGKRSASEPTANRSYPSQPVGWYHRLPRFQPPSEQNAGFSRASKSVMSYLLVGPEVRGKFDAQKAETLGVRGFLRGQLTRGKTITFKVDDGNGRMIERVVKPEDCVGPPEKPSAILILDIPSQGHIESLTSTFVDSPFFEKFRSQTNTEYKLQLVYHLCGEGVLTDDRYKAFMNGFGENVHHVVASPSHLPDPVTFTSVGYNQLKLNALDAQMFPIPTFSTTPKVELSSVPNLPNNIVPLQTNLVTQIRPFRPPTLDQRAIESDRFHPAAASTLSLSRTTTESFSSSQQTANDAAELKGSGDDVTIVPLGTSSAVPTRYRNVSGTLIMIPRWGSVLFDAGEGSYGQISRFFSKNSSDPQNADETLRNLKCIFVSHTHGDHHMGVAKILRARRQLEPSPPDPLFLVAPNNVILYLREFDDIEDLGFSDRDSGVVAIVSDTLVDSGTSRYGRTRYGPRGSVEDSWNNELSFRRLVKDMCEALGLDSFTTVPVNHGVRCFGAVLRHKQGWTIVFSGDTMPCADLVEAGMNSTLLIHEATMGDDQLEIAAAKAHSTVGQAITAGTQMDARNILLTHFSARYPKMPPSLLDSGEPSEKPKPVIGVALDGARISIGNMRRLNAYLPAIEQMFLDVPDEDDVDAAMAE</sequence>
<name>A0A067QCJ4_9AGAM</name>
<dbReference type="GO" id="GO:0005739">
    <property type="term" value="C:mitochondrion"/>
    <property type="evidence" value="ECO:0007669"/>
    <property type="project" value="TreeGrafter"/>
</dbReference>
<evidence type="ECO:0000256" key="1">
    <source>
        <dbReference type="ARBA" id="ARBA00000402"/>
    </source>
</evidence>
<evidence type="ECO:0000313" key="15">
    <source>
        <dbReference type="Proteomes" id="UP000027265"/>
    </source>
</evidence>
<dbReference type="FunCoup" id="A0A067QCJ4">
    <property type="interactions" value="597"/>
</dbReference>
<evidence type="ECO:0000256" key="11">
    <source>
        <dbReference type="SAM" id="MobiDB-lite"/>
    </source>
</evidence>
<dbReference type="STRING" id="933084.A0A067QCJ4"/>
<keyword evidence="8" id="KW-0255">Endonuclease</keyword>
<feature type="domain" description="tRNase Z endonuclease" evidence="13">
    <location>
        <begin position="6"/>
        <end position="59"/>
    </location>
</feature>
<dbReference type="CDD" id="cd07718">
    <property type="entry name" value="RNaseZ_ELAC1_ELAC2-C-term-like_MBL-fold"/>
    <property type="match status" value="1"/>
</dbReference>
<evidence type="ECO:0000256" key="4">
    <source>
        <dbReference type="ARBA" id="ARBA00012477"/>
    </source>
</evidence>
<dbReference type="InterPro" id="IPR036866">
    <property type="entry name" value="RibonucZ/Hydroxyglut_hydro"/>
</dbReference>
<proteinExistence type="inferred from homology"/>
<gene>
    <name evidence="14" type="ORF">JAAARDRAFT_125659</name>
</gene>
<dbReference type="PANTHER" id="PTHR12553:SF49">
    <property type="entry name" value="ZINC PHOSPHODIESTERASE ELAC PROTEIN 2"/>
    <property type="match status" value="1"/>
</dbReference>
<dbReference type="SUPFAM" id="SSF56281">
    <property type="entry name" value="Metallo-hydrolase/oxidoreductase"/>
    <property type="match status" value="2"/>
</dbReference>
<evidence type="ECO:0000259" key="13">
    <source>
        <dbReference type="Pfam" id="PF13691"/>
    </source>
</evidence>
<evidence type="ECO:0000256" key="5">
    <source>
        <dbReference type="ARBA" id="ARBA00022694"/>
    </source>
</evidence>
<dbReference type="HOGENOM" id="CLU_006220_3_1_1"/>
<keyword evidence="10" id="KW-0862">Zinc</keyword>
<dbReference type="EMBL" id="KL197714">
    <property type="protein sequence ID" value="KDQ60306.1"/>
    <property type="molecule type" value="Genomic_DNA"/>
</dbReference>
<keyword evidence="15" id="KW-1185">Reference proteome</keyword>
<evidence type="ECO:0000256" key="3">
    <source>
        <dbReference type="ARBA" id="ARBA00007823"/>
    </source>
</evidence>
<keyword evidence="7" id="KW-0479">Metal-binding</keyword>
<keyword evidence="5" id="KW-0819">tRNA processing</keyword>
<reference evidence="15" key="1">
    <citation type="journal article" date="2014" name="Proc. Natl. Acad. Sci. U.S.A.">
        <title>Extensive sampling of basidiomycete genomes demonstrates inadequacy of the white-rot/brown-rot paradigm for wood decay fungi.</title>
        <authorList>
            <person name="Riley R."/>
            <person name="Salamov A.A."/>
            <person name="Brown D.W."/>
            <person name="Nagy L.G."/>
            <person name="Floudas D."/>
            <person name="Held B.W."/>
            <person name="Levasseur A."/>
            <person name="Lombard V."/>
            <person name="Morin E."/>
            <person name="Otillar R."/>
            <person name="Lindquist E.A."/>
            <person name="Sun H."/>
            <person name="LaButti K.M."/>
            <person name="Schmutz J."/>
            <person name="Jabbour D."/>
            <person name="Luo H."/>
            <person name="Baker S.E."/>
            <person name="Pisabarro A.G."/>
            <person name="Walton J.D."/>
            <person name="Blanchette R.A."/>
            <person name="Henrissat B."/>
            <person name="Martin F."/>
            <person name="Cullen D."/>
            <person name="Hibbett D.S."/>
            <person name="Grigoriev I.V."/>
        </authorList>
    </citation>
    <scope>NUCLEOTIDE SEQUENCE [LARGE SCALE GENOMIC DNA]</scope>
    <source>
        <strain evidence="15">MUCL 33604</strain>
    </source>
</reference>
<keyword evidence="6" id="KW-0540">Nuclease</keyword>
<comment type="catalytic activity">
    <reaction evidence="1">
        <text>Endonucleolytic cleavage of RNA, removing extra 3' nucleotides from tRNA precursor, generating 3' termini of tRNAs. A 3'-hydroxy group is left at the tRNA terminus and a 5'-phosphoryl group is left at the trailer molecule.</text>
        <dbReference type="EC" id="3.1.26.11"/>
    </reaction>
</comment>
<dbReference type="EC" id="3.1.26.11" evidence="4"/>
<organism evidence="14 15">
    <name type="scientific">Jaapia argillacea MUCL 33604</name>
    <dbReference type="NCBI Taxonomy" id="933084"/>
    <lineage>
        <taxon>Eukaryota</taxon>
        <taxon>Fungi</taxon>
        <taxon>Dikarya</taxon>
        <taxon>Basidiomycota</taxon>
        <taxon>Agaricomycotina</taxon>
        <taxon>Agaricomycetes</taxon>
        <taxon>Agaricomycetidae</taxon>
        <taxon>Jaapiales</taxon>
        <taxon>Jaapiaceae</taxon>
        <taxon>Jaapia</taxon>
    </lineage>
</organism>
<comment type="similarity">
    <text evidence="3">Belongs to the RNase Z family.</text>
</comment>
<dbReference type="InParanoid" id="A0A067QCJ4"/>
<feature type="domain" description="Metallo-beta-lactamase" evidence="12">
    <location>
        <begin position="596"/>
        <end position="834"/>
    </location>
</feature>
<evidence type="ECO:0000256" key="8">
    <source>
        <dbReference type="ARBA" id="ARBA00022759"/>
    </source>
</evidence>
<dbReference type="OrthoDB" id="527344at2759"/>
<dbReference type="Proteomes" id="UP000027265">
    <property type="component" value="Unassembled WGS sequence"/>
</dbReference>
<dbReference type="PANTHER" id="PTHR12553">
    <property type="entry name" value="ZINC PHOSPHODIESTERASE ELAC PROTEIN 2"/>
    <property type="match status" value="1"/>
</dbReference>
<dbReference type="Gene3D" id="3.60.15.10">
    <property type="entry name" value="Ribonuclease Z/Hydroxyacylglutathione hydrolase-like"/>
    <property type="match status" value="2"/>
</dbReference>
<feature type="region of interest" description="Disordered" evidence="11">
    <location>
        <begin position="246"/>
        <end position="280"/>
    </location>
</feature>
<evidence type="ECO:0000259" key="12">
    <source>
        <dbReference type="Pfam" id="PF12706"/>
    </source>
</evidence>
<dbReference type="GO" id="GO:0046872">
    <property type="term" value="F:metal ion binding"/>
    <property type="evidence" value="ECO:0007669"/>
    <property type="project" value="UniProtKB-KW"/>
</dbReference>
<feature type="compositionally biased region" description="Polar residues" evidence="11">
    <location>
        <begin position="153"/>
        <end position="171"/>
    </location>
</feature>
<comment type="cofactor">
    <cofactor evidence="2">
        <name>Zn(2+)</name>
        <dbReference type="ChEBI" id="CHEBI:29105"/>
    </cofactor>
</comment>
<keyword evidence="9" id="KW-0378">Hydrolase</keyword>
<feature type="compositionally biased region" description="Basic residues" evidence="11">
    <location>
        <begin position="172"/>
        <end position="189"/>
    </location>
</feature>
<protein>
    <recommendedName>
        <fullName evidence="4">ribonuclease Z</fullName>
        <ecNumber evidence="4">3.1.26.11</ecNumber>
    </recommendedName>
</protein>
<evidence type="ECO:0000256" key="6">
    <source>
        <dbReference type="ARBA" id="ARBA00022722"/>
    </source>
</evidence>
<dbReference type="AlphaFoldDB" id="A0A067QCJ4"/>
<dbReference type="InterPro" id="IPR001279">
    <property type="entry name" value="Metallo-B-lactamas"/>
</dbReference>
<evidence type="ECO:0000256" key="9">
    <source>
        <dbReference type="ARBA" id="ARBA00022801"/>
    </source>
</evidence>
<dbReference type="InterPro" id="IPR027794">
    <property type="entry name" value="tRNase_Z_dom"/>
</dbReference>
<feature type="region of interest" description="Disordered" evidence="11">
    <location>
        <begin position="147"/>
        <end position="211"/>
    </location>
</feature>
<evidence type="ECO:0000313" key="14">
    <source>
        <dbReference type="EMBL" id="KDQ60306.1"/>
    </source>
</evidence>
<dbReference type="GO" id="GO:0042781">
    <property type="term" value="F:3'-tRNA processing endoribonuclease activity"/>
    <property type="evidence" value="ECO:0007669"/>
    <property type="project" value="UniProtKB-EC"/>
</dbReference>
<dbReference type="InterPro" id="IPR047151">
    <property type="entry name" value="RNZ2-like"/>
</dbReference>
<accession>A0A067QCJ4</accession>
<evidence type="ECO:0000256" key="7">
    <source>
        <dbReference type="ARBA" id="ARBA00022723"/>
    </source>
</evidence>